<name>A0ABX1T953_9PROT</name>
<protein>
    <submittedName>
        <fullName evidence="1">Uncharacterized protein</fullName>
    </submittedName>
</protein>
<evidence type="ECO:0000313" key="1">
    <source>
        <dbReference type="EMBL" id="NMQ06204.1"/>
    </source>
</evidence>
<accession>A0ABX1T953</accession>
<dbReference type="Proteomes" id="UP000886469">
    <property type="component" value="Unassembled WGS sequence"/>
</dbReference>
<reference evidence="1" key="1">
    <citation type="submission" date="2019-03" db="EMBL/GenBank/DDBJ databases">
        <title>Metabolic reconstructions from genomes of highly enriched 'Candidatus Accumulibacter' and 'Candidatus Competibacter' bioreactor populations.</title>
        <authorList>
            <person name="Annavajhala M.K."/>
            <person name="Welles L."/>
            <person name="Abbas B."/>
            <person name="Sorokin D."/>
            <person name="Park H."/>
            <person name="Van Loosdrecht M."/>
            <person name="Chandran K."/>
        </authorList>
    </citation>
    <scope>NUCLEOTIDE SEQUENCE</scope>
    <source>
        <strain evidence="1">SBR_L</strain>
    </source>
</reference>
<proteinExistence type="predicted"/>
<comment type="caution">
    <text evidence="1">The sequence shown here is derived from an EMBL/GenBank/DDBJ whole genome shotgun (WGS) entry which is preliminary data.</text>
</comment>
<evidence type="ECO:0000313" key="2">
    <source>
        <dbReference type="Proteomes" id="UP000886469"/>
    </source>
</evidence>
<dbReference type="EMBL" id="SPMX01000038">
    <property type="protein sequence ID" value="NMQ06204.1"/>
    <property type="molecule type" value="Genomic_DNA"/>
</dbReference>
<sequence>MQITFKANIPTDGEIARKLAKWFDRSIDDLPLQLRSIAEAYIPRWSELSAADQRVRADEADRELQEKIGARFEKARMDAEQANAATPARFAQRAMQDGFDKVAREKAGEPNFEARVAAVNLNPPNLARRHNSSKISLSA</sequence>
<gene>
    <name evidence="1" type="ORF">E4Q08_13575</name>
</gene>
<organism evidence="1 2">
    <name type="scientific">Candidatus Accumulibacter contiguus</name>
    <dbReference type="NCBI Taxonomy" id="2954381"/>
    <lineage>
        <taxon>Bacteria</taxon>
        <taxon>Pseudomonadati</taxon>
        <taxon>Pseudomonadota</taxon>
        <taxon>Betaproteobacteria</taxon>
        <taxon>Candidatus Accumulibacter</taxon>
    </lineage>
</organism>
<keyword evidence="2" id="KW-1185">Reference proteome</keyword>
<dbReference type="RefSeq" id="WP_169070770.1">
    <property type="nucleotide sequence ID" value="NZ_JAZKUC010000001.1"/>
</dbReference>